<feature type="binding site" evidence="4">
    <location>
        <begin position="275"/>
        <end position="280"/>
    </location>
    <ligand>
        <name>acetyl-CoA</name>
        <dbReference type="ChEBI" id="CHEBI:57288"/>
        <label>2</label>
    </ligand>
</feature>
<feature type="binding site" evidence="4">
    <location>
        <begin position="235"/>
        <end position="237"/>
    </location>
    <ligand>
        <name>acetyl-CoA</name>
        <dbReference type="ChEBI" id="CHEBI:57288"/>
        <label>2</label>
    </ligand>
</feature>
<dbReference type="RefSeq" id="WP_111258753.1">
    <property type="nucleotide sequence ID" value="NZ_POTW01000164.1"/>
</dbReference>
<protein>
    <recommendedName>
        <fullName evidence="4">Mycothiol acetyltransferase</fullName>
        <shortName evidence="4">MSH acetyltransferase</shortName>
        <ecNumber evidence="4">2.3.1.189</ecNumber>
    </recommendedName>
    <alternativeName>
        <fullName evidence="4">Mycothiol synthase</fullName>
    </alternativeName>
</protein>
<proteinExistence type="inferred from homology"/>
<dbReference type="InterPro" id="IPR000182">
    <property type="entry name" value="GNAT_dom"/>
</dbReference>
<dbReference type="EMBL" id="POTW01000164">
    <property type="protein sequence ID" value="PZF79199.1"/>
    <property type="molecule type" value="Genomic_DNA"/>
</dbReference>
<keyword evidence="2 4" id="KW-0677">Repeat</keyword>
<dbReference type="NCBIfam" id="TIGR03448">
    <property type="entry name" value="mycothiol_MshD"/>
    <property type="match status" value="1"/>
</dbReference>
<feature type="binding site" evidence="4">
    <location>
        <position position="231"/>
    </location>
    <ligand>
        <name>1D-myo-inositol 2-(L-cysteinylamino)-2-deoxy-alpha-D-glucopyranoside</name>
        <dbReference type="ChEBI" id="CHEBI:58887"/>
    </ligand>
</feature>
<dbReference type="Pfam" id="PF00583">
    <property type="entry name" value="Acetyltransf_1"/>
    <property type="match status" value="2"/>
</dbReference>
<feature type="binding site" evidence="4">
    <location>
        <position position="270"/>
    </location>
    <ligand>
        <name>1D-myo-inositol 2-(L-cysteinylamino)-2-deoxy-alpha-D-glucopyranoside</name>
        <dbReference type="ChEBI" id="CHEBI:58887"/>
    </ligand>
</feature>
<keyword evidence="1 4" id="KW-0808">Transferase</keyword>
<accession>A0A2W2BSN7</accession>
<feature type="binding site" evidence="4">
    <location>
        <position position="31"/>
    </location>
    <ligand>
        <name>1D-myo-inositol 2-(L-cysteinylamino)-2-deoxy-alpha-D-glucopyranoside</name>
        <dbReference type="ChEBI" id="CHEBI:58887"/>
    </ligand>
</feature>
<dbReference type="Gene3D" id="3.40.630.30">
    <property type="match status" value="1"/>
</dbReference>
<dbReference type="PANTHER" id="PTHR43617:SF31">
    <property type="entry name" value="MYCOTHIOL ACETYLTRANSFERASE"/>
    <property type="match status" value="1"/>
</dbReference>
<comment type="caution">
    <text evidence="4">Lacks conserved residue(s) required for the propagation of feature annotation.</text>
</comment>
<evidence type="ECO:0000256" key="4">
    <source>
        <dbReference type="HAMAP-Rule" id="MF_01698"/>
    </source>
</evidence>
<comment type="function">
    <text evidence="4">Catalyzes the transfer of acetyl from acetyl-CoA to desacetylmycothiol (Cys-GlcN-Ins) to form mycothiol.</text>
</comment>
<dbReference type="PANTHER" id="PTHR43617">
    <property type="entry name" value="L-AMINO ACID N-ACETYLTRANSFERASE"/>
    <property type="match status" value="1"/>
</dbReference>
<dbReference type="EC" id="2.3.1.189" evidence="4"/>
<dbReference type="AlphaFoldDB" id="A0A2W2BSN7"/>
<dbReference type="Proteomes" id="UP000248764">
    <property type="component" value="Unassembled WGS sequence"/>
</dbReference>
<name>A0A2W2BSN7_9ACTN</name>
<feature type="binding site" evidence="4">
    <location>
        <position position="172"/>
    </location>
    <ligand>
        <name>1D-myo-inositol 2-(L-cysteinylamino)-2-deoxy-alpha-D-glucopyranoside</name>
        <dbReference type="ChEBI" id="CHEBI:58887"/>
    </ligand>
</feature>
<comment type="subunit">
    <text evidence="4">Monomer.</text>
</comment>
<feature type="binding site" evidence="4">
    <location>
        <position position="212"/>
    </location>
    <ligand>
        <name>1D-myo-inositol 2-(L-cysteinylamino)-2-deoxy-alpha-D-glucopyranoside</name>
        <dbReference type="ChEBI" id="CHEBI:58887"/>
    </ligand>
</feature>
<dbReference type="GO" id="GO:0010125">
    <property type="term" value="P:mycothiol biosynthetic process"/>
    <property type="evidence" value="ECO:0007669"/>
    <property type="project" value="UniProtKB-UniRule"/>
</dbReference>
<reference evidence="6 7" key="1">
    <citation type="submission" date="2018-01" db="EMBL/GenBank/DDBJ databases">
        <title>Draft genome sequence of Jiangella sp. GTF31.</title>
        <authorList>
            <person name="Sahin N."/>
            <person name="Ay H."/>
            <person name="Saygin H."/>
        </authorList>
    </citation>
    <scope>NUCLEOTIDE SEQUENCE [LARGE SCALE GENOMIC DNA]</scope>
    <source>
        <strain evidence="6 7">GTF31</strain>
    </source>
</reference>
<dbReference type="CDD" id="cd04301">
    <property type="entry name" value="NAT_SF"/>
    <property type="match status" value="1"/>
</dbReference>
<dbReference type="GO" id="GO:0035447">
    <property type="term" value="F:mycothiol synthase activity"/>
    <property type="evidence" value="ECO:0007669"/>
    <property type="project" value="UniProtKB-UniRule"/>
</dbReference>
<evidence type="ECO:0000259" key="5">
    <source>
        <dbReference type="PROSITE" id="PS51186"/>
    </source>
</evidence>
<dbReference type="SUPFAM" id="SSF55729">
    <property type="entry name" value="Acyl-CoA N-acyltransferases (Nat)"/>
    <property type="match status" value="1"/>
</dbReference>
<feature type="domain" description="N-acetyltransferase" evidence="5">
    <location>
        <begin position="145"/>
        <end position="299"/>
    </location>
</feature>
<dbReference type="InterPro" id="IPR017813">
    <property type="entry name" value="Mycothiol_AcTrfase"/>
</dbReference>
<dbReference type="PROSITE" id="PS51186">
    <property type="entry name" value="GNAT"/>
    <property type="match status" value="2"/>
</dbReference>
<dbReference type="InterPro" id="IPR016181">
    <property type="entry name" value="Acyl_CoA_acyltransferase"/>
</dbReference>
<comment type="catalytic activity">
    <reaction evidence="4">
        <text>1D-myo-inositol 2-(L-cysteinylamino)-2-deoxy-alpha-D-glucopyranoside + acetyl-CoA = mycothiol + CoA + H(+)</text>
        <dbReference type="Rhea" id="RHEA:26172"/>
        <dbReference type="ChEBI" id="CHEBI:15378"/>
        <dbReference type="ChEBI" id="CHEBI:16768"/>
        <dbReference type="ChEBI" id="CHEBI:57287"/>
        <dbReference type="ChEBI" id="CHEBI:57288"/>
        <dbReference type="ChEBI" id="CHEBI:58887"/>
        <dbReference type="EC" id="2.3.1.189"/>
    </reaction>
</comment>
<evidence type="ECO:0000256" key="2">
    <source>
        <dbReference type="ARBA" id="ARBA00022737"/>
    </source>
</evidence>
<dbReference type="InterPro" id="IPR050276">
    <property type="entry name" value="MshD_Acetyltransferase"/>
</dbReference>
<comment type="caution">
    <text evidence="6">The sequence shown here is derived from an EMBL/GenBank/DDBJ whole genome shotgun (WGS) entry which is preliminary data.</text>
</comment>
<comment type="similarity">
    <text evidence="4">Belongs to the acetyltransferase family. MshD subfamily.</text>
</comment>
<feature type="domain" description="N-acetyltransferase" evidence="5">
    <location>
        <begin position="1"/>
        <end position="142"/>
    </location>
</feature>
<feature type="binding site" evidence="4">
    <location>
        <begin position="71"/>
        <end position="73"/>
    </location>
    <ligand>
        <name>acetyl-CoA</name>
        <dbReference type="ChEBI" id="CHEBI:57288"/>
        <label>1</label>
    </ligand>
</feature>
<sequence>MATTFTAAEVAEVTALADRARAADAVAPFSDDLFPAVGSGATMAALTARAGDLLVGAAYAAAQGDRLAAELVVDPAYRRQGLGGSLLADLLDFLTGELWIWSHGDHPAAAALARRHGLVRARELLQLRRRIAPGQFAEPTLPDGVRLRPFRPGRDEEAWLEVNNAAFHWHPEQGGQTLDDIRSAESAADFDPAGFFLAVDADDQLLGFHWTKVHPHDPSPGPDGIDEPIGEVYVLGVAPAAHGRGLGGALTIAGLRHLADVAGVRTVTLYVEGDNTAAVRLYEREGFTRHAIDVAYRRD</sequence>
<dbReference type="PIRSF" id="PIRSF021524">
    <property type="entry name" value="MSH_acetyltransferase"/>
    <property type="match status" value="1"/>
</dbReference>
<keyword evidence="3 4" id="KW-0012">Acyltransferase</keyword>
<dbReference type="GO" id="GO:0008999">
    <property type="term" value="F:protein-N-terminal-alanine acetyltransferase activity"/>
    <property type="evidence" value="ECO:0007669"/>
    <property type="project" value="TreeGrafter"/>
</dbReference>
<evidence type="ECO:0000313" key="6">
    <source>
        <dbReference type="EMBL" id="PZF79199.1"/>
    </source>
</evidence>
<gene>
    <name evidence="4 6" type="primary">mshD</name>
    <name evidence="6" type="ORF">C1I92_32395</name>
</gene>
<evidence type="ECO:0000256" key="3">
    <source>
        <dbReference type="ARBA" id="ARBA00023315"/>
    </source>
</evidence>
<keyword evidence="7" id="KW-1185">Reference proteome</keyword>
<evidence type="ECO:0000256" key="1">
    <source>
        <dbReference type="ARBA" id="ARBA00022679"/>
    </source>
</evidence>
<evidence type="ECO:0000313" key="7">
    <source>
        <dbReference type="Proteomes" id="UP000248764"/>
    </source>
</evidence>
<organism evidence="6 7">
    <name type="scientific">Jiangella anatolica</name>
    <dbReference type="NCBI Taxonomy" id="2670374"/>
    <lineage>
        <taxon>Bacteria</taxon>
        <taxon>Bacillati</taxon>
        <taxon>Actinomycetota</taxon>
        <taxon>Actinomycetes</taxon>
        <taxon>Jiangellales</taxon>
        <taxon>Jiangellaceae</taxon>
        <taxon>Jiangella</taxon>
    </lineage>
</organism>
<dbReference type="HAMAP" id="MF_01698">
    <property type="entry name" value="MshD"/>
    <property type="match status" value="1"/>
</dbReference>